<evidence type="ECO:0000256" key="1">
    <source>
        <dbReference type="SAM" id="Coils"/>
    </source>
</evidence>
<accession>A0A1T4SNX5</accession>
<evidence type="ECO:0000313" key="3">
    <source>
        <dbReference type="EMBL" id="SKA29846.1"/>
    </source>
</evidence>
<dbReference type="Proteomes" id="UP000190367">
    <property type="component" value="Unassembled WGS sequence"/>
</dbReference>
<proteinExistence type="predicted"/>
<gene>
    <name evidence="3" type="ORF">SAMN04488128_103180</name>
</gene>
<sequence>MAWYNIVTLVLCAIAIGGAVCSVVLARSARKAAKASREKIAQSISEMNEIQRQIEECESIRKQYNYKWKLPR</sequence>
<name>A0A1T4SNX5_9BACT</name>
<protein>
    <submittedName>
        <fullName evidence="3">Uncharacterized protein</fullName>
    </submittedName>
</protein>
<dbReference type="EMBL" id="FUWZ01000003">
    <property type="protein sequence ID" value="SKA29846.1"/>
    <property type="molecule type" value="Genomic_DNA"/>
</dbReference>
<reference evidence="4" key="1">
    <citation type="submission" date="2017-02" db="EMBL/GenBank/DDBJ databases">
        <authorList>
            <person name="Varghese N."/>
            <person name="Submissions S."/>
        </authorList>
    </citation>
    <scope>NUCLEOTIDE SEQUENCE [LARGE SCALE GENOMIC DNA]</scope>
    <source>
        <strain evidence="4">DSM 22224</strain>
    </source>
</reference>
<dbReference type="STRING" id="634771.SAMN04488128_103180"/>
<keyword evidence="1" id="KW-0175">Coiled coil</keyword>
<feature type="transmembrane region" description="Helical" evidence="2">
    <location>
        <begin position="6"/>
        <end position="26"/>
    </location>
</feature>
<keyword evidence="2" id="KW-1133">Transmembrane helix</keyword>
<dbReference type="AlphaFoldDB" id="A0A1T4SNX5"/>
<evidence type="ECO:0000256" key="2">
    <source>
        <dbReference type="SAM" id="Phobius"/>
    </source>
</evidence>
<feature type="coiled-coil region" evidence="1">
    <location>
        <begin position="33"/>
        <end position="67"/>
    </location>
</feature>
<keyword evidence="2" id="KW-0812">Transmembrane</keyword>
<organism evidence="3 4">
    <name type="scientific">Chitinophaga eiseniae</name>
    <dbReference type="NCBI Taxonomy" id="634771"/>
    <lineage>
        <taxon>Bacteria</taxon>
        <taxon>Pseudomonadati</taxon>
        <taxon>Bacteroidota</taxon>
        <taxon>Chitinophagia</taxon>
        <taxon>Chitinophagales</taxon>
        <taxon>Chitinophagaceae</taxon>
        <taxon>Chitinophaga</taxon>
    </lineage>
</organism>
<keyword evidence="2" id="KW-0472">Membrane</keyword>
<evidence type="ECO:0000313" key="4">
    <source>
        <dbReference type="Proteomes" id="UP000190367"/>
    </source>
</evidence>
<keyword evidence="4" id="KW-1185">Reference proteome</keyword>